<reference evidence="1 4" key="1">
    <citation type="submission" date="2018-09" db="EMBL/GenBank/DDBJ databases">
        <title>Genomic investigation of the strawberry pathogen Phytophthora fragariae indicates pathogenicity is determined by transcriptional variation in three key races.</title>
        <authorList>
            <person name="Adams T.M."/>
            <person name="Armitage A.D."/>
            <person name="Sobczyk M.K."/>
            <person name="Bates H.J."/>
            <person name="Dunwell J.M."/>
            <person name="Nellist C.F."/>
            <person name="Harrison R.J."/>
        </authorList>
    </citation>
    <scope>NUCLEOTIDE SEQUENCE [LARGE SCALE GENOMIC DNA]</scope>
    <source>
        <strain evidence="1 4">SCRP324</strain>
        <strain evidence="2 3">SCRP333</strain>
    </source>
</reference>
<dbReference type="OrthoDB" id="115202at2759"/>
<dbReference type="AlphaFoldDB" id="A0A6A3MT27"/>
<sequence length="91" mass="10380">MDMGVFTPTQVLVGGTDRVAYCQATVQEMFDEILHKDLLIWLDDLLGYHKTEVEVGLLTLLEKVLEVCAQKVLKLNYNPKKCNCLRKRPGE</sequence>
<dbReference type="SUPFAM" id="SSF56672">
    <property type="entry name" value="DNA/RNA polymerases"/>
    <property type="match status" value="1"/>
</dbReference>
<evidence type="ECO:0008006" key="5">
    <source>
        <dbReference type="Google" id="ProtNLM"/>
    </source>
</evidence>
<evidence type="ECO:0000313" key="4">
    <source>
        <dbReference type="Proteomes" id="UP000435112"/>
    </source>
</evidence>
<keyword evidence="3" id="KW-1185">Reference proteome</keyword>
<dbReference type="Proteomes" id="UP000434957">
    <property type="component" value="Unassembled WGS sequence"/>
</dbReference>
<dbReference type="EMBL" id="QXFT01000346">
    <property type="protein sequence ID" value="KAE9346556.1"/>
    <property type="molecule type" value="Genomic_DNA"/>
</dbReference>
<protein>
    <recommendedName>
        <fullName evidence="5">Reverse transcriptase domain-containing protein</fullName>
    </recommendedName>
</protein>
<proteinExistence type="predicted"/>
<comment type="caution">
    <text evidence="1">The sequence shown here is derived from an EMBL/GenBank/DDBJ whole genome shotgun (WGS) entry which is preliminary data.</text>
</comment>
<evidence type="ECO:0000313" key="1">
    <source>
        <dbReference type="EMBL" id="KAE9034807.1"/>
    </source>
</evidence>
<name>A0A6A3MT27_9STRA</name>
<evidence type="ECO:0000313" key="3">
    <source>
        <dbReference type="Proteomes" id="UP000434957"/>
    </source>
</evidence>
<evidence type="ECO:0000313" key="2">
    <source>
        <dbReference type="EMBL" id="KAE9346556.1"/>
    </source>
</evidence>
<dbReference type="InterPro" id="IPR043502">
    <property type="entry name" value="DNA/RNA_pol_sf"/>
</dbReference>
<gene>
    <name evidence="1" type="ORF">PR002_g7928</name>
    <name evidence="2" type="ORF">PR003_g7371</name>
</gene>
<dbReference type="EMBL" id="QXFU01000390">
    <property type="protein sequence ID" value="KAE9034807.1"/>
    <property type="molecule type" value="Genomic_DNA"/>
</dbReference>
<dbReference type="InterPro" id="IPR043128">
    <property type="entry name" value="Rev_trsase/Diguanyl_cyclase"/>
</dbReference>
<dbReference type="Gene3D" id="3.30.70.270">
    <property type="match status" value="1"/>
</dbReference>
<dbReference type="Proteomes" id="UP000435112">
    <property type="component" value="Unassembled WGS sequence"/>
</dbReference>
<organism evidence="1 4">
    <name type="scientific">Phytophthora rubi</name>
    <dbReference type="NCBI Taxonomy" id="129364"/>
    <lineage>
        <taxon>Eukaryota</taxon>
        <taxon>Sar</taxon>
        <taxon>Stramenopiles</taxon>
        <taxon>Oomycota</taxon>
        <taxon>Peronosporomycetes</taxon>
        <taxon>Peronosporales</taxon>
        <taxon>Peronosporaceae</taxon>
        <taxon>Phytophthora</taxon>
    </lineage>
</organism>
<accession>A0A6A3MT27</accession>